<name>A0AC34FI39_9BILA</name>
<organism evidence="1 2">
    <name type="scientific">Panagrolaimus sp. ES5</name>
    <dbReference type="NCBI Taxonomy" id="591445"/>
    <lineage>
        <taxon>Eukaryota</taxon>
        <taxon>Metazoa</taxon>
        <taxon>Ecdysozoa</taxon>
        <taxon>Nematoda</taxon>
        <taxon>Chromadorea</taxon>
        <taxon>Rhabditida</taxon>
        <taxon>Tylenchina</taxon>
        <taxon>Panagrolaimomorpha</taxon>
        <taxon>Panagrolaimoidea</taxon>
        <taxon>Panagrolaimidae</taxon>
        <taxon>Panagrolaimus</taxon>
    </lineage>
</organism>
<protein>
    <submittedName>
        <fullName evidence="2">Peptidase S8/S53 domain-containing protein</fullName>
    </submittedName>
</protein>
<evidence type="ECO:0000313" key="1">
    <source>
        <dbReference type="Proteomes" id="UP000887579"/>
    </source>
</evidence>
<accession>A0AC34FI39</accession>
<dbReference type="WBParaSite" id="ES5_v2.g16988.t1">
    <property type="protein sequence ID" value="ES5_v2.g16988.t1"/>
    <property type="gene ID" value="ES5_v2.g16988"/>
</dbReference>
<reference evidence="2" key="1">
    <citation type="submission" date="2022-11" db="UniProtKB">
        <authorList>
            <consortium name="WormBaseParasite"/>
        </authorList>
    </citation>
    <scope>IDENTIFICATION</scope>
</reference>
<dbReference type="Proteomes" id="UP000887579">
    <property type="component" value="Unplaced"/>
</dbReference>
<sequence>MDGEKETEDDGFSVHFIPKSTTQQTEFIEQFPEYDGRNTVIAILDTGIDLSLPGLQKTTTGASKVIGCFDLTGAGDVDTSTIRNCPVNGILIGLTGRELMIPSTWENPSGEWHLGKKPVFELYSTNVKNRIINKQNKNLQKTTKLLAAGLMKELTNKLLNQKTREEINAKLQYLNESENISFESPVADCIVWFDGNKWKASIVTSICDNLESAKVMSSFSEDREYGFISEECMVSYCITIHDKGNILEICVANGSHGSHVAHIAAGHFPDNPEKDGLAPGAQIISLCIGDSRNRNNLSQQALIRALEICCRLKVDVINFSYGATPNCVDEGNIAMIIKKIIENDRIIFVAAGGNYGPGLSTMGFAGGKLHHSGIYVGAYLSAEMKIKVYGHCEPSNSVVFPFSSRGPCHDASWGVNICAPGAAFTGIPKSELKSSDLLDGTSMSCPNAAGNIACLLSAMKSESIPISSFRIKLAIMNSAFMPEDVKQDPYSLGSGIIQILSAYELIKSSMSLIPTNITDIVASVNGKRGIYIREPSKINHNEEYYITIETTFKNSEDNDARINFECMLSLIQSKDGIKLNMRTPKCRLPSSRCVITIDPRNLETGAVHFAEIVGINPLNKTLGPLFRIPIIVIVPEKVTRLNGFCFNKQLTLQPAVPQRLFLQSPIGSTYAVATIESLESDRDIKFDMHCVYIKYKETAMQKHRVYIGPKNTDEFYFSTSAEIDPVIQFSEFCHPLNPSETAIESMKERDIIDGTPSFRLLLTYNFCGKQYIYKKGREYLWHCDPKVFCSQLFLKGETHLKQIFF</sequence>
<proteinExistence type="predicted"/>
<evidence type="ECO:0000313" key="2">
    <source>
        <dbReference type="WBParaSite" id="ES5_v2.g16988.t1"/>
    </source>
</evidence>